<feature type="compositionally biased region" description="Pro residues" evidence="1">
    <location>
        <begin position="192"/>
        <end position="204"/>
    </location>
</feature>
<dbReference type="VEuPathDB" id="FungiDB:VP01_4730g2"/>
<feature type="region of interest" description="Disordered" evidence="1">
    <location>
        <begin position="186"/>
        <end position="243"/>
    </location>
</feature>
<dbReference type="OrthoDB" id="5552562at2759"/>
<dbReference type="Proteomes" id="UP000037035">
    <property type="component" value="Unassembled WGS sequence"/>
</dbReference>
<gene>
    <name evidence="3" type="ORF">VP01_4730g2</name>
</gene>
<comment type="caution">
    <text evidence="3">The sequence shown here is derived from an EMBL/GenBank/DDBJ whole genome shotgun (WGS) entry which is preliminary data.</text>
</comment>
<protein>
    <recommendedName>
        <fullName evidence="2">Retrotransposon gag domain-containing protein</fullName>
    </recommendedName>
</protein>
<evidence type="ECO:0000256" key="1">
    <source>
        <dbReference type="SAM" id="MobiDB-lite"/>
    </source>
</evidence>
<dbReference type="AlphaFoldDB" id="A0A0L6UMX9"/>
<dbReference type="EMBL" id="LAVV01009868">
    <property type="protein sequence ID" value="KNZ49873.1"/>
    <property type="molecule type" value="Genomic_DNA"/>
</dbReference>
<sequence length="284" mass="31625">GQQNPTPAPALSSNPIVLSKPQPFDGTCDIASKAFVGQIGLHAITYPKRFPTDTSKVAFAVLFIKDYTATLSQLYLDKVFNGEPVVFNDLLNDLKYSFFDHNHWHCAKVALRNLHQTGTVLAYMQDLNQHARTIGWADNPLMSLYQNGLKEKIQLAVVMTNIEFDSLRSMQVMALKAGQTIEGIQKGYTDPNPSPVPVPVPLPPTLMQWTSPHSRRPQESNSPTPSKPVHPAEPLFPLRPGGPHILQMFEQGLRAPRPPKALVFRPDLQTSGGNQFSWCQLQRQ</sequence>
<evidence type="ECO:0000313" key="3">
    <source>
        <dbReference type="EMBL" id="KNZ49873.1"/>
    </source>
</evidence>
<accession>A0A0L6UMX9</accession>
<dbReference type="InterPro" id="IPR005162">
    <property type="entry name" value="Retrotrans_gag_dom"/>
</dbReference>
<proteinExistence type="predicted"/>
<keyword evidence="4" id="KW-1185">Reference proteome</keyword>
<dbReference type="Pfam" id="PF03732">
    <property type="entry name" value="Retrotrans_gag"/>
    <property type="match status" value="1"/>
</dbReference>
<evidence type="ECO:0000259" key="2">
    <source>
        <dbReference type="Pfam" id="PF03732"/>
    </source>
</evidence>
<feature type="non-terminal residue" evidence="3">
    <location>
        <position position="1"/>
    </location>
</feature>
<evidence type="ECO:0000313" key="4">
    <source>
        <dbReference type="Proteomes" id="UP000037035"/>
    </source>
</evidence>
<feature type="compositionally biased region" description="Polar residues" evidence="1">
    <location>
        <begin position="268"/>
        <end position="284"/>
    </location>
</feature>
<feature type="domain" description="Retrotransposon gag" evidence="2">
    <location>
        <begin position="81"/>
        <end position="151"/>
    </location>
</feature>
<reference evidence="3 4" key="1">
    <citation type="submission" date="2015-08" db="EMBL/GenBank/DDBJ databases">
        <title>Next Generation Sequencing and Analysis of the Genome of Puccinia sorghi L Schw, the Causal Agent of Maize Common Rust.</title>
        <authorList>
            <person name="Rochi L."/>
            <person name="Burguener G."/>
            <person name="Darino M."/>
            <person name="Turjanski A."/>
            <person name="Kreff E."/>
            <person name="Dieguez M.J."/>
            <person name="Sacco F."/>
        </authorList>
    </citation>
    <scope>NUCLEOTIDE SEQUENCE [LARGE SCALE GENOMIC DNA]</scope>
    <source>
        <strain evidence="3 4">RO10H11247</strain>
    </source>
</reference>
<feature type="region of interest" description="Disordered" evidence="1">
    <location>
        <begin position="265"/>
        <end position="284"/>
    </location>
</feature>
<name>A0A0L6UMX9_9BASI</name>
<organism evidence="3 4">
    <name type="scientific">Puccinia sorghi</name>
    <dbReference type="NCBI Taxonomy" id="27349"/>
    <lineage>
        <taxon>Eukaryota</taxon>
        <taxon>Fungi</taxon>
        <taxon>Dikarya</taxon>
        <taxon>Basidiomycota</taxon>
        <taxon>Pucciniomycotina</taxon>
        <taxon>Pucciniomycetes</taxon>
        <taxon>Pucciniales</taxon>
        <taxon>Pucciniaceae</taxon>
        <taxon>Puccinia</taxon>
    </lineage>
</organism>